<proteinExistence type="predicted"/>
<keyword evidence="1" id="KW-0540">Nuclease</keyword>
<dbReference type="GO" id="GO:0004519">
    <property type="term" value="F:endonuclease activity"/>
    <property type="evidence" value="ECO:0007669"/>
    <property type="project" value="UniProtKB-KW"/>
</dbReference>
<sequence>MKYELEINFFKKEVFELLSEDSEDESLPDITYYIELYFREVNVVKNFCFIPRKINWIDIDGLYLENRLYNNDLLILYTIKDRKYSHEIYNYSSSILDINKKINLCFKYFSDKHPNDEVSLWVGASIV</sequence>
<gene>
    <name evidence="1" type="primary">orf127</name>
</gene>
<name>A0A8F1Y2K4_CLORO</name>
<protein>
    <submittedName>
        <fullName evidence="1">GIY endonuclease</fullName>
    </submittedName>
</protein>
<keyword evidence="1" id="KW-0378">Hydrolase</keyword>
<reference evidence="1" key="1">
    <citation type="submission" date="2020-09" db="EMBL/GenBank/DDBJ databases">
        <authorList>
            <person name="Zhao Z.Y."/>
            <person name="Zhu K.F."/>
            <person name="Tang D.X."/>
            <person name="Wang Y.B."/>
            <person name="Wang Y."/>
            <person name="Geng Y.P."/>
            <person name="Yu H."/>
        </authorList>
    </citation>
    <scope>NUCLEOTIDE SEQUENCE</scope>
</reference>
<accession>A0A8F1Y2K4</accession>
<evidence type="ECO:0000313" key="1">
    <source>
        <dbReference type="EMBL" id="QWS06189.1"/>
    </source>
</evidence>
<keyword evidence="1" id="KW-0255">Endonuclease</keyword>
<geneLocation type="mitochondrion" evidence="1"/>
<dbReference type="EMBL" id="MW030499">
    <property type="protein sequence ID" value="QWS06189.1"/>
    <property type="molecule type" value="Genomic_DNA"/>
</dbReference>
<keyword evidence="1" id="KW-0496">Mitochondrion</keyword>
<organism evidence="1">
    <name type="scientific">Clonostachys rogersoniana</name>
    <dbReference type="NCBI Taxonomy" id="122658"/>
    <lineage>
        <taxon>Eukaryota</taxon>
        <taxon>Fungi</taxon>
        <taxon>Dikarya</taxon>
        <taxon>Ascomycota</taxon>
        <taxon>Pezizomycotina</taxon>
        <taxon>Sordariomycetes</taxon>
        <taxon>Hypocreomycetidae</taxon>
        <taxon>Hypocreales</taxon>
        <taxon>Bionectriaceae</taxon>
        <taxon>Clonostachys</taxon>
    </lineage>
</organism>
<dbReference type="AlphaFoldDB" id="A0A8F1Y2K4"/>